<evidence type="ECO:0000313" key="1">
    <source>
        <dbReference type="EMBL" id="KAF9762199.1"/>
    </source>
</evidence>
<name>A0A9P6GYM6_9MICR</name>
<gene>
    <name evidence="1" type="ORF">NGRA_2171</name>
</gene>
<comment type="caution">
    <text evidence="1">The sequence shown here is derived from an EMBL/GenBank/DDBJ whole genome shotgun (WGS) entry which is preliminary data.</text>
</comment>
<evidence type="ECO:0000313" key="2">
    <source>
        <dbReference type="Proteomes" id="UP000740883"/>
    </source>
</evidence>
<reference evidence="1 2" key="1">
    <citation type="journal article" date="2020" name="Genome Biol. Evol.">
        <title>Comparative genomics of strictly vertically transmitted, feminizing microsporidia endosymbionts of amphipod crustaceans.</title>
        <authorList>
            <person name="Cormier A."/>
            <person name="Chebbi M.A."/>
            <person name="Giraud I."/>
            <person name="Wattier R."/>
            <person name="Teixeira M."/>
            <person name="Gilbert C."/>
            <person name="Rigaud T."/>
            <person name="Cordaux R."/>
        </authorList>
    </citation>
    <scope>NUCLEOTIDE SEQUENCE [LARGE SCALE GENOMIC DNA]</scope>
    <source>
        <strain evidence="1 2">Ou3-Ou53</strain>
    </source>
</reference>
<dbReference type="Proteomes" id="UP000740883">
    <property type="component" value="Unassembled WGS sequence"/>
</dbReference>
<dbReference type="OrthoDB" id="2190174at2759"/>
<proteinExistence type="predicted"/>
<sequence>MLRRKIFTCNIKEIENRKGKYCLYGKEIGAVELMGVCIDHGEKFIRILDFYSEIVLYKSPQTSIPSHRCIFRCKIFIKDNKLALYCINVKRADLYEELFFIVEANKLNEVEKITYNEKKCVKSDI</sequence>
<accession>A0A9P6GYM6</accession>
<dbReference type="EMBL" id="SBJO01000200">
    <property type="protein sequence ID" value="KAF9762199.1"/>
    <property type="molecule type" value="Genomic_DNA"/>
</dbReference>
<dbReference type="AlphaFoldDB" id="A0A9P6GYM6"/>
<protein>
    <submittedName>
        <fullName evidence="1">Uncharacterized protein</fullName>
    </submittedName>
</protein>
<organism evidence="1 2">
    <name type="scientific">Nosema granulosis</name>
    <dbReference type="NCBI Taxonomy" id="83296"/>
    <lineage>
        <taxon>Eukaryota</taxon>
        <taxon>Fungi</taxon>
        <taxon>Fungi incertae sedis</taxon>
        <taxon>Microsporidia</taxon>
        <taxon>Nosematidae</taxon>
        <taxon>Nosema</taxon>
    </lineage>
</organism>
<keyword evidence="2" id="KW-1185">Reference proteome</keyword>